<dbReference type="EMBL" id="BRZA01000006">
    <property type="protein sequence ID" value="GLC90140.1"/>
    <property type="molecule type" value="Genomic_DNA"/>
</dbReference>
<dbReference type="Pfam" id="PF02518">
    <property type="entry name" value="HATPase_c"/>
    <property type="match status" value="2"/>
</dbReference>
<evidence type="ECO:0000256" key="2">
    <source>
        <dbReference type="ARBA" id="ARBA00012438"/>
    </source>
</evidence>
<feature type="transmembrane region" description="Helical" evidence="10">
    <location>
        <begin position="306"/>
        <end position="328"/>
    </location>
</feature>
<dbReference type="SUPFAM" id="SSF52172">
    <property type="entry name" value="CheY-like"/>
    <property type="match status" value="1"/>
</dbReference>
<evidence type="ECO:0000256" key="4">
    <source>
        <dbReference type="ARBA" id="ARBA00022679"/>
    </source>
</evidence>
<keyword evidence="14" id="KW-1185">Reference proteome</keyword>
<dbReference type="Pfam" id="PF00512">
    <property type="entry name" value="HisKA"/>
    <property type="match status" value="1"/>
</dbReference>
<feature type="transmembrane region" description="Helical" evidence="10">
    <location>
        <begin position="241"/>
        <end position="258"/>
    </location>
</feature>
<dbReference type="CDD" id="cd00082">
    <property type="entry name" value="HisKA"/>
    <property type="match status" value="1"/>
</dbReference>
<feature type="transmembrane region" description="Helical" evidence="10">
    <location>
        <begin position="278"/>
        <end position="294"/>
    </location>
</feature>
<dbReference type="InterPro" id="IPR003661">
    <property type="entry name" value="HisK_dim/P_dom"/>
</dbReference>
<evidence type="ECO:0000313" key="13">
    <source>
        <dbReference type="EMBL" id="GLC90140.1"/>
    </source>
</evidence>
<keyword evidence="4" id="KW-0808">Transferase</keyword>
<keyword evidence="3 9" id="KW-0597">Phosphoprotein</keyword>
<evidence type="ECO:0000313" key="14">
    <source>
        <dbReference type="Proteomes" id="UP001065593"/>
    </source>
</evidence>
<evidence type="ECO:0000256" key="10">
    <source>
        <dbReference type="SAM" id="Phobius"/>
    </source>
</evidence>
<keyword evidence="5" id="KW-0547">Nucleotide-binding</keyword>
<evidence type="ECO:0000256" key="8">
    <source>
        <dbReference type="ARBA" id="ARBA00023012"/>
    </source>
</evidence>
<dbReference type="InterPro" id="IPR036890">
    <property type="entry name" value="HATPase_C_sf"/>
</dbReference>
<dbReference type="SMART" id="SM00387">
    <property type="entry name" value="HATPase_c"/>
    <property type="match status" value="2"/>
</dbReference>
<dbReference type="Gene3D" id="3.40.50.2300">
    <property type="match status" value="1"/>
</dbReference>
<dbReference type="CDD" id="cd17574">
    <property type="entry name" value="REC_OmpR"/>
    <property type="match status" value="1"/>
</dbReference>
<dbReference type="PANTHER" id="PTHR43047:SF72">
    <property type="entry name" value="OSMOSENSING HISTIDINE PROTEIN KINASE SLN1"/>
    <property type="match status" value="1"/>
</dbReference>
<evidence type="ECO:0000256" key="3">
    <source>
        <dbReference type="ARBA" id="ARBA00022553"/>
    </source>
</evidence>
<dbReference type="PROSITE" id="PS50110">
    <property type="entry name" value="RESPONSE_REGULATORY"/>
    <property type="match status" value="1"/>
</dbReference>
<evidence type="ECO:0000256" key="9">
    <source>
        <dbReference type="PROSITE-ProRule" id="PRU00169"/>
    </source>
</evidence>
<dbReference type="InterPro" id="IPR004358">
    <property type="entry name" value="Sig_transdc_His_kin-like_C"/>
</dbReference>
<dbReference type="SUPFAM" id="SSF47384">
    <property type="entry name" value="Homodimeric domain of signal transducing histidine kinase"/>
    <property type="match status" value="1"/>
</dbReference>
<sequence length="1017" mass="115197">MMKNKTNPHYINIFLLTLLFFSILVVMRLLWMDFMNVGDEANIQQGVLDLNTLHTNKGFQIKLSGEWELYTNTLLISESQKSVKPTYSHLPESWSPYFHKQDGIHYGSYRLTILKEHTDVPQMYGITIPDGLTPYEVYVNKKLIGGLGNMTLDNIEAAPVSRPATYYFMLDAQENEIIIQGIQANPYTDGGMTKEIILGDLQSMSQARFIAVIAQILFCIIFLFYILFILLLWVIGFRNKALIYFAVIIITTIATALVSSNKLLYIYLPFNWIWGQKLYFLTYINNMLFFILFLRELVKEYIKSKALLILSLCCGIYLAFTLIAPIEYILKMRVAFLLLFIVSPILMTIYMFIAVAKGGKGSVFLALAGVATANNSLFVLLQQNSTAPYSHYPFDLLIAATAISAFWFARYYDTTIETEKLSLKLQKEIHAKDEFLANTSHELRNPLHGMMSITQLLLNKQENDDLKLLLSIGRHMSHVLDDLLDLVQLKEQTLRLYPKAIQIHDVAQRMKSIFAFRLSGKPIQLIVNIPIDTPVVWADEIRVIQIFTNLLHNAIKFTEEGSITLTAEKKGSMLYISITDTGIGIDKELQKRIFEPYEQADSSMTAVGGGLGLGLSICKDLIVLHGGTLSLSSEIGKGSTFTFSLPITKKQIDNDTIPEPSHTEAFDKYTSMVNNIEQEIAAIIDTNPFITSRPRILIVDDDPVNLQVLVNVLSTEPYDVETALNGAEAIKKLQNTIFDLVISDIMMPNMSGYELAQHIRKQFTISELPILFLTAKQQHEDIQLAFISGANDFVKKPMEYVEFKARVQALVRMKLSNEERLRIEAAWLQAQIQPHFFFNTLNSIISLHGVDDEQMEELLLAFSDYLQMSFDFQNADLVVPIDYELKLVRSYLIIEQIRFGDRIQVVWNLPDTLELHVPPLVIQTLVENAIQHGILPRREGGIITIRITESEKDHTVAITDNGVGFNTAVPRKKTSVGLMNTEQRLKQIFGTKLVIESHIGDGTTISFTIPTKTTGEV</sequence>
<dbReference type="InterPro" id="IPR011006">
    <property type="entry name" value="CheY-like_superfamily"/>
</dbReference>
<feature type="domain" description="Histidine kinase" evidence="11">
    <location>
        <begin position="438"/>
        <end position="649"/>
    </location>
</feature>
<dbReference type="InterPro" id="IPR036097">
    <property type="entry name" value="HisK_dim/P_sf"/>
</dbReference>
<dbReference type="PRINTS" id="PR00344">
    <property type="entry name" value="BCTRLSENSOR"/>
</dbReference>
<organism evidence="13 14">
    <name type="scientific">Lysinibacillus piscis</name>
    <dbReference type="NCBI Taxonomy" id="2518931"/>
    <lineage>
        <taxon>Bacteria</taxon>
        <taxon>Bacillati</taxon>
        <taxon>Bacillota</taxon>
        <taxon>Bacilli</taxon>
        <taxon>Bacillales</taxon>
        <taxon>Bacillaceae</taxon>
        <taxon>Lysinibacillus</taxon>
    </lineage>
</organism>
<feature type="transmembrane region" description="Helical" evidence="10">
    <location>
        <begin position="12"/>
        <end position="31"/>
    </location>
</feature>
<evidence type="ECO:0000259" key="12">
    <source>
        <dbReference type="PROSITE" id="PS50110"/>
    </source>
</evidence>
<keyword evidence="6" id="KW-0418">Kinase</keyword>
<dbReference type="InterPro" id="IPR011623">
    <property type="entry name" value="7TMR_DISM_rcpt_extracell_dom1"/>
</dbReference>
<gene>
    <name evidence="13" type="ORF">LYSBPC_32670</name>
</gene>
<comment type="caution">
    <text evidence="13">The sequence shown here is derived from an EMBL/GenBank/DDBJ whole genome shotgun (WGS) entry which is preliminary data.</text>
</comment>
<feature type="transmembrane region" description="Helical" evidence="10">
    <location>
        <begin position="209"/>
        <end position="234"/>
    </location>
</feature>
<keyword evidence="10" id="KW-1133">Transmembrane helix</keyword>
<keyword evidence="10" id="KW-0472">Membrane</keyword>
<evidence type="ECO:0000259" key="11">
    <source>
        <dbReference type="PROSITE" id="PS50109"/>
    </source>
</evidence>
<protein>
    <recommendedName>
        <fullName evidence="2">histidine kinase</fullName>
        <ecNumber evidence="2">2.7.13.3</ecNumber>
    </recommendedName>
</protein>
<dbReference type="Pfam" id="PF07695">
    <property type="entry name" value="7TMR-DISM_7TM"/>
    <property type="match status" value="1"/>
</dbReference>
<feature type="domain" description="Response regulatory" evidence="12">
    <location>
        <begin position="695"/>
        <end position="811"/>
    </location>
</feature>
<evidence type="ECO:0000256" key="6">
    <source>
        <dbReference type="ARBA" id="ARBA00022777"/>
    </source>
</evidence>
<dbReference type="Pfam" id="PF06580">
    <property type="entry name" value="His_kinase"/>
    <property type="match status" value="1"/>
</dbReference>
<dbReference type="SMART" id="SM00448">
    <property type="entry name" value="REC"/>
    <property type="match status" value="1"/>
</dbReference>
<evidence type="ECO:0000256" key="7">
    <source>
        <dbReference type="ARBA" id="ARBA00022840"/>
    </source>
</evidence>
<reference evidence="13" key="1">
    <citation type="submission" date="2022-08" db="EMBL/GenBank/DDBJ databases">
        <title>Draft genome sequence of Lysinibacillus sp. strain KH24.</title>
        <authorList>
            <person name="Kanbe H."/>
            <person name="Itoh H."/>
        </authorList>
    </citation>
    <scope>NUCLEOTIDE SEQUENCE</scope>
    <source>
        <strain evidence="13">KH24</strain>
    </source>
</reference>
<dbReference type="Proteomes" id="UP001065593">
    <property type="component" value="Unassembled WGS sequence"/>
</dbReference>
<dbReference type="EC" id="2.7.13.3" evidence="2"/>
<keyword evidence="7" id="KW-0067">ATP-binding</keyword>
<keyword evidence="8" id="KW-0902">Two-component regulatory system</keyword>
<proteinExistence type="predicted"/>
<dbReference type="Gene3D" id="3.30.565.10">
    <property type="entry name" value="Histidine kinase-like ATPase, C-terminal domain"/>
    <property type="match status" value="2"/>
</dbReference>
<dbReference type="InterPro" id="IPR001789">
    <property type="entry name" value="Sig_transdc_resp-reg_receiver"/>
</dbReference>
<dbReference type="InterPro" id="IPR005467">
    <property type="entry name" value="His_kinase_dom"/>
</dbReference>
<dbReference type="InterPro" id="IPR010559">
    <property type="entry name" value="Sig_transdc_His_kin_internal"/>
</dbReference>
<dbReference type="Pfam" id="PF00072">
    <property type="entry name" value="Response_reg"/>
    <property type="match status" value="1"/>
</dbReference>
<feature type="modified residue" description="4-aspartylphosphate" evidence="9">
    <location>
        <position position="744"/>
    </location>
</feature>
<feature type="transmembrane region" description="Helical" evidence="10">
    <location>
        <begin position="363"/>
        <end position="381"/>
    </location>
</feature>
<name>A0ABQ5NPH9_9BACI</name>
<dbReference type="Gene3D" id="1.10.287.130">
    <property type="match status" value="1"/>
</dbReference>
<feature type="transmembrane region" description="Helical" evidence="10">
    <location>
        <begin position="334"/>
        <end position="356"/>
    </location>
</feature>
<keyword evidence="10" id="KW-0812">Transmembrane</keyword>
<dbReference type="SMART" id="SM00388">
    <property type="entry name" value="HisKA"/>
    <property type="match status" value="1"/>
</dbReference>
<dbReference type="InterPro" id="IPR003594">
    <property type="entry name" value="HATPase_dom"/>
</dbReference>
<dbReference type="SUPFAM" id="SSF55874">
    <property type="entry name" value="ATPase domain of HSP90 chaperone/DNA topoisomerase II/histidine kinase"/>
    <property type="match status" value="2"/>
</dbReference>
<accession>A0ABQ5NPH9</accession>
<evidence type="ECO:0000256" key="5">
    <source>
        <dbReference type="ARBA" id="ARBA00022741"/>
    </source>
</evidence>
<evidence type="ECO:0000256" key="1">
    <source>
        <dbReference type="ARBA" id="ARBA00000085"/>
    </source>
</evidence>
<dbReference type="PROSITE" id="PS50109">
    <property type="entry name" value="HIS_KIN"/>
    <property type="match status" value="1"/>
</dbReference>
<comment type="catalytic activity">
    <reaction evidence="1">
        <text>ATP + protein L-histidine = ADP + protein N-phospho-L-histidine.</text>
        <dbReference type="EC" id="2.7.13.3"/>
    </reaction>
</comment>
<dbReference type="PANTHER" id="PTHR43047">
    <property type="entry name" value="TWO-COMPONENT HISTIDINE PROTEIN KINASE"/>
    <property type="match status" value="1"/>
</dbReference>